<dbReference type="InterPro" id="IPR032065">
    <property type="entry name" value="RNF31-UBA"/>
</dbReference>
<dbReference type="OrthoDB" id="9978677at2759"/>
<dbReference type="Gene3D" id="2.30.30.380">
    <property type="entry name" value="Zn-finger domain of Sec23/24"/>
    <property type="match status" value="1"/>
</dbReference>
<proteinExistence type="predicted"/>
<evidence type="ECO:0000256" key="2">
    <source>
        <dbReference type="ARBA" id="ARBA00022771"/>
    </source>
</evidence>
<dbReference type="PANTHER" id="PTHR16004:SF2">
    <property type="entry name" value="E3 UBIQUITIN-PROTEIN LIGASE LUBEL"/>
    <property type="match status" value="1"/>
</dbReference>
<dbReference type="InterPro" id="IPR036443">
    <property type="entry name" value="Znf_RanBP2_sf"/>
</dbReference>
<keyword evidence="3" id="KW-0862">Zinc</keyword>
<dbReference type="Pfam" id="PF25163">
    <property type="entry name" value="UBA_RNF31"/>
    <property type="match status" value="1"/>
</dbReference>
<dbReference type="SUPFAM" id="SSF90209">
    <property type="entry name" value="Ran binding protein zinc finger-like"/>
    <property type="match status" value="2"/>
</dbReference>
<name>A0A7L2K352_CINMU</name>
<evidence type="ECO:0000313" key="8">
    <source>
        <dbReference type="Proteomes" id="UP000590623"/>
    </source>
</evidence>
<dbReference type="SMART" id="SM00547">
    <property type="entry name" value="ZnF_RBZ"/>
    <property type="match status" value="2"/>
</dbReference>
<protein>
    <submittedName>
        <fullName evidence="7">RNF31 ligase</fullName>
    </submittedName>
</protein>
<evidence type="ECO:0000256" key="1">
    <source>
        <dbReference type="ARBA" id="ARBA00022723"/>
    </source>
</evidence>
<evidence type="ECO:0000259" key="6">
    <source>
        <dbReference type="PROSITE" id="PS50199"/>
    </source>
</evidence>
<dbReference type="GO" id="GO:0071797">
    <property type="term" value="C:LUBAC complex"/>
    <property type="evidence" value="ECO:0007669"/>
    <property type="project" value="InterPro"/>
</dbReference>
<dbReference type="GO" id="GO:1990450">
    <property type="term" value="F:linear polyubiquitin binding"/>
    <property type="evidence" value="ECO:0007669"/>
    <property type="project" value="TreeGrafter"/>
</dbReference>
<keyword evidence="8" id="KW-1185">Reference proteome</keyword>
<dbReference type="PROSITE" id="PS50199">
    <property type="entry name" value="ZF_RANBP2_2"/>
    <property type="match status" value="1"/>
</dbReference>
<reference evidence="7 8" key="1">
    <citation type="submission" date="2019-09" db="EMBL/GenBank/DDBJ databases">
        <title>Bird 10,000 Genomes (B10K) Project - Family phase.</title>
        <authorList>
            <person name="Zhang G."/>
        </authorList>
    </citation>
    <scope>NUCLEOTIDE SEQUENCE [LARGE SCALE GENOMIC DNA]</scope>
    <source>
        <strain evidence="7">B10K-DU-001-77</strain>
        <tissue evidence="7">Muscle</tissue>
    </source>
</reference>
<feature type="non-terminal residue" evidence="7">
    <location>
        <position position="1"/>
    </location>
</feature>
<evidence type="ECO:0000256" key="5">
    <source>
        <dbReference type="SAM" id="MobiDB-lite"/>
    </source>
</evidence>
<dbReference type="PANTHER" id="PTHR16004">
    <property type="entry name" value="RING FINGER PROTEIN 31-RELATED"/>
    <property type="match status" value="1"/>
</dbReference>
<keyword evidence="7" id="KW-0436">Ligase</keyword>
<feature type="non-terminal residue" evidence="7">
    <location>
        <position position="549"/>
    </location>
</feature>
<dbReference type="Proteomes" id="UP000590623">
    <property type="component" value="Unassembled WGS sequence"/>
</dbReference>
<dbReference type="AlphaFoldDB" id="A0A7L2K352"/>
<evidence type="ECO:0000313" key="7">
    <source>
        <dbReference type="EMBL" id="NXR29186.1"/>
    </source>
</evidence>
<sequence>DPRGLPQGLESLRTALNILEKYGRNLLSPRPPRHWRGVRFGNPVFKTTVGAIKGGRAVLKLLGYTEESGEGLSFPPPPQGPHPPRVASVTADVLVLRAELDLLLANRHPNPQFFTQILLGQDEVRLVCAPAPPVGGGEGQGWACRSCTFQNPSPTVLCQVCERPRLARRPQPSPAPAQVWPCPRCTFLNRGHAPTCEVCGLGHAPSADVASCTGPSNSGSGDVTSGSGDVTSGSETISNVPTPVPGVASATSCSGQAASGSVTTTSSSGSTTSGSAATTSSSVPSTSGSAIATSCSANTTSGVVTTTSASGPALSRDALRQRKLLEDGRRLVALVRAAESQGLPPESLGPTPFSEIPEFSGPSHDLESQIRHFRSRLGGILKTLLEEACSEKEGGASLGPFSLAEAAWAWLEGMGRFDHALSALIGRRKKQVKKRWIWANWDLLVWIFLLTGFPFSLTGFSFPHTGLYWSILVHLPQALVRQILATLPVASWGRALLVATLGRELGLGVVADPSKESLLGELVEAVGSCPDRAALRRRLRCECAVCGWG</sequence>
<dbReference type="GO" id="GO:0008270">
    <property type="term" value="F:zinc ion binding"/>
    <property type="evidence" value="ECO:0007669"/>
    <property type="project" value="UniProtKB-KW"/>
</dbReference>
<accession>A0A7L2K352</accession>
<keyword evidence="2 4" id="KW-0863">Zinc-finger</keyword>
<feature type="domain" description="RanBP2-type" evidence="6">
    <location>
        <begin position="137"/>
        <end position="167"/>
    </location>
</feature>
<feature type="compositionally biased region" description="Low complexity" evidence="5">
    <location>
        <begin position="218"/>
        <end position="234"/>
    </location>
</feature>
<feature type="region of interest" description="Disordered" evidence="5">
    <location>
        <begin position="210"/>
        <end position="295"/>
    </location>
</feature>
<dbReference type="InterPro" id="IPR026254">
    <property type="entry name" value="RNF31-like"/>
</dbReference>
<dbReference type="GO" id="GO:0016874">
    <property type="term" value="F:ligase activity"/>
    <property type="evidence" value="ECO:0007669"/>
    <property type="project" value="UniProtKB-KW"/>
</dbReference>
<dbReference type="GO" id="GO:0070530">
    <property type="term" value="F:K63-linked polyubiquitin modification-dependent protein binding"/>
    <property type="evidence" value="ECO:0007669"/>
    <property type="project" value="TreeGrafter"/>
</dbReference>
<dbReference type="InterPro" id="IPR018997">
    <property type="entry name" value="PUB_domain"/>
</dbReference>
<evidence type="ECO:0000256" key="3">
    <source>
        <dbReference type="ARBA" id="ARBA00022833"/>
    </source>
</evidence>
<dbReference type="Pfam" id="PF09409">
    <property type="entry name" value="PUB"/>
    <property type="match status" value="1"/>
</dbReference>
<evidence type="ECO:0000256" key="4">
    <source>
        <dbReference type="PROSITE-ProRule" id="PRU00322"/>
    </source>
</evidence>
<dbReference type="Pfam" id="PF16678">
    <property type="entry name" value="UBA_HOIP"/>
    <property type="match status" value="1"/>
</dbReference>
<gene>
    <name evidence="7" type="primary">Rnf31</name>
    <name evidence="7" type="ORF">CINMEX_R14621</name>
</gene>
<comment type="caution">
    <text evidence="7">The sequence shown here is derived from an EMBL/GenBank/DDBJ whole genome shotgun (WGS) entry which is preliminary data.</text>
</comment>
<dbReference type="InterPro" id="IPR036339">
    <property type="entry name" value="PUB-like_dom_sf"/>
</dbReference>
<dbReference type="Gene3D" id="1.20.58.2190">
    <property type="match status" value="1"/>
</dbReference>
<organism evidence="7 8">
    <name type="scientific">Cinclus mexicanus</name>
    <name type="common">American dipper</name>
    <dbReference type="NCBI Taxonomy" id="161649"/>
    <lineage>
        <taxon>Eukaryota</taxon>
        <taxon>Metazoa</taxon>
        <taxon>Chordata</taxon>
        <taxon>Craniata</taxon>
        <taxon>Vertebrata</taxon>
        <taxon>Euteleostomi</taxon>
        <taxon>Archelosauria</taxon>
        <taxon>Archosauria</taxon>
        <taxon>Dinosauria</taxon>
        <taxon>Saurischia</taxon>
        <taxon>Theropoda</taxon>
        <taxon>Coelurosauria</taxon>
        <taxon>Aves</taxon>
        <taxon>Neognathae</taxon>
        <taxon>Neoaves</taxon>
        <taxon>Telluraves</taxon>
        <taxon>Australaves</taxon>
        <taxon>Passeriformes</taxon>
        <taxon>Cinclidae</taxon>
        <taxon>Cinclus</taxon>
    </lineage>
</organism>
<feature type="compositionally biased region" description="Low complexity" evidence="5">
    <location>
        <begin position="254"/>
        <end position="295"/>
    </location>
</feature>
<dbReference type="EMBL" id="VWYM01026869">
    <property type="protein sequence ID" value="NXR29186.1"/>
    <property type="molecule type" value="Genomic_DNA"/>
</dbReference>
<dbReference type="InterPro" id="IPR001876">
    <property type="entry name" value="Znf_RanBP2"/>
</dbReference>
<dbReference type="GO" id="GO:0061630">
    <property type="term" value="F:ubiquitin protein ligase activity"/>
    <property type="evidence" value="ECO:0007669"/>
    <property type="project" value="TreeGrafter"/>
</dbReference>
<dbReference type="GO" id="GO:0036435">
    <property type="term" value="F:K48-linked polyubiquitin modification-dependent protein binding"/>
    <property type="evidence" value="ECO:0007669"/>
    <property type="project" value="TreeGrafter"/>
</dbReference>
<dbReference type="SUPFAM" id="SSF143503">
    <property type="entry name" value="PUG domain-like"/>
    <property type="match status" value="1"/>
</dbReference>
<dbReference type="GO" id="GO:0097039">
    <property type="term" value="P:protein linear polyubiquitination"/>
    <property type="evidence" value="ECO:0007669"/>
    <property type="project" value="TreeGrafter"/>
</dbReference>
<keyword evidence="1" id="KW-0479">Metal-binding</keyword>
<dbReference type="InterPro" id="IPR057426">
    <property type="entry name" value="RNF31_UBA_3"/>
</dbReference>
<dbReference type="PROSITE" id="PS01358">
    <property type="entry name" value="ZF_RANBP2_1"/>
    <property type="match status" value="2"/>
</dbReference>